<evidence type="ECO:0000256" key="3">
    <source>
        <dbReference type="ARBA" id="ARBA00022989"/>
    </source>
</evidence>
<feature type="transmembrane region" description="Helical" evidence="5">
    <location>
        <begin position="67"/>
        <end position="87"/>
    </location>
</feature>
<dbReference type="Proteomes" id="UP000285794">
    <property type="component" value="Unassembled WGS sequence"/>
</dbReference>
<protein>
    <submittedName>
        <fullName evidence="7">RDD family protein</fullName>
    </submittedName>
</protein>
<dbReference type="PANTHER" id="PTHR38480">
    <property type="entry name" value="SLR0254 PROTEIN"/>
    <property type="match status" value="1"/>
</dbReference>
<name>A0A425Y2H7_9BACT</name>
<keyword evidence="4 5" id="KW-0472">Membrane</keyword>
<evidence type="ECO:0000259" key="6">
    <source>
        <dbReference type="Pfam" id="PF06271"/>
    </source>
</evidence>
<feature type="transmembrane region" description="Helical" evidence="5">
    <location>
        <begin position="118"/>
        <end position="139"/>
    </location>
</feature>
<evidence type="ECO:0000256" key="4">
    <source>
        <dbReference type="ARBA" id="ARBA00023136"/>
    </source>
</evidence>
<comment type="subcellular location">
    <subcellularLocation>
        <location evidence="1">Membrane</location>
        <topology evidence="1">Multi-pass membrane protein</topology>
    </subcellularLocation>
</comment>
<dbReference type="Pfam" id="PF06271">
    <property type="entry name" value="RDD"/>
    <property type="match status" value="1"/>
</dbReference>
<evidence type="ECO:0000256" key="5">
    <source>
        <dbReference type="SAM" id="Phobius"/>
    </source>
</evidence>
<evidence type="ECO:0000256" key="2">
    <source>
        <dbReference type="ARBA" id="ARBA00022692"/>
    </source>
</evidence>
<evidence type="ECO:0000313" key="8">
    <source>
        <dbReference type="Proteomes" id="UP000285794"/>
    </source>
</evidence>
<keyword evidence="2 5" id="KW-0812">Transmembrane</keyword>
<organism evidence="7 8">
    <name type="scientific">Ancylomarina euxinus</name>
    <dbReference type="NCBI Taxonomy" id="2283627"/>
    <lineage>
        <taxon>Bacteria</taxon>
        <taxon>Pseudomonadati</taxon>
        <taxon>Bacteroidota</taxon>
        <taxon>Bacteroidia</taxon>
        <taxon>Marinilabiliales</taxon>
        <taxon>Marinifilaceae</taxon>
        <taxon>Ancylomarina</taxon>
    </lineage>
</organism>
<evidence type="ECO:0000256" key="1">
    <source>
        <dbReference type="ARBA" id="ARBA00004141"/>
    </source>
</evidence>
<proteinExistence type="predicted"/>
<dbReference type="GO" id="GO:0016020">
    <property type="term" value="C:membrane"/>
    <property type="evidence" value="ECO:0007669"/>
    <property type="project" value="UniProtKB-SubCell"/>
</dbReference>
<dbReference type="InterPro" id="IPR010432">
    <property type="entry name" value="RDD"/>
</dbReference>
<gene>
    <name evidence="7" type="ORF">DWB61_08175</name>
</gene>
<feature type="transmembrane region" description="Helical" evidence="5">
    <location>
        <begin position="38"/>
        <end position="60"/>
    </location>
</feature>
<comment type="caution">
    <text evidence="7">The sequence shown here is derived from an EMBL/GenBank/DDBJ whole genome shotgun (WGS) entry which is preliminary data.</text>
</comment>
<dbReference type="AlphaFoldDB" id="A0A425Y2H7"/>
<sequence length="253" mass="29034">MITILAKVKNIIRMENIRVETSQNVQISYKVASVGERIVASLLDGLFLFVLYMVLAFIVGSTGGPSPILYVFFIIPMFYSLLFETFMDGQSPGKKVMKIKVSRIDGGAPRFSHYFVRWLFRLVDMLLTSYICAILTVVIGGKGQRLGDLLAETCVIRIGKKIQLENTILEKLPEDYELSFPEASRLTEKDLRLIRKVITQLASLDDPIEKVQFGLRARKRVMEQLDIVTQMKPDLFFVCLLRDYNYLYRTKKL</sequence>
<dbReference type="EMBL" id="QQWG01000006">
    <property type="protein sequence ID" value="RRG22172.1"/>
    <property type="molecule type" value="Genomic_DNA"/>
</dbReference>
<keyword evidence="3 5" id="KW-1133">Transmembrane helix</keyword>
<dbReference type="PANTHER" id="PTHR38480:SF1">
    <property type="entry name" value="SLR0254 PROTEIN"/>
    <property type="match status" value="1"/>
</dbReference>
<reference evidence="7 8" key="1">
    <citation type="submission" date="2018-07" db="EMBL/GenBank/DDBJ databases">
        <title>Draft genome sequence of Ancylomarina sp. M1P.</title>
        <authorList>
            <person name="Yadav S."/>
            <person name="Villanueva L."/>
            <person name="Damste J.S.S."/>
        </authorList>
    </citation>
    <scope>NUCLEOTIDE SEQUENCE [LARGE SCALE GENOMIC DNA]</scope>
    <source>
        <strain evidence="7 8">M1P</strain>
    </source>
</reference>
<evidence type="ECO:0000313" key="7">
    <source>
        <dbReference type="EMBL" id="RRG22172.1"/>
    </source>
</evidence>
<feature type="domain" description="RDD" evidence="6">
    <location>
        <begin position="31"/>
        <end position="151"/>
    </location>
</feature>
<keyword evidence="8" id="KW-1185">Reference proteome</keyword>
<accession>A0A425Y2H7</accession>